<evidence type="ECO:0000256" key="11">
    <source>
        <dbReference type="ARBA" id="ARBA00022843"/>
    </source>
</evidence>
<keyword evidence="8" id="KW-0808">Transferase</keyword>
<dbReference type="Proteomes" id="UP000749559">
    <property type="component" value="Unassembled WGS sequence"/>
</dbReference>
<keyword evidence="12" id="KW-0007">Acetylation</keyword>
<dbReference type="InterPro" id="IPR020892">
    <property type="entry name" value="Cyclophilin-type_PPIase_CS"/>
</dbReference>
<dbReference type="PANTHER" id="PTHR45625">
    <property type="entry name" value="PEPTIDYL-PROLYL CIS-TRANS ISOMERASE-RELATED"/>
    <property type="match status" value="1"/>
</dbReference>
<keyword evidence="13" id="KW-0175">Coiled coil</keyword>
<dbReference type="SUPFAM" id="SSF57850">
    <property type="entry name" value="RING/U-box"/>
    <property type="match status" value="1"/>
</dbReference>
<dbReference type="CDD" id="cd16663">
    <property type="entry name" value="RING-Ubox_PPIL2"/>
    <property type="match status" value="1"/>
</dbReference>
<dbReference type="Pfam" id="PF04641">
    <property type="entry name" value="Rtf2"/>
    <property type="match status" value="1"/>
</dbReference>
<comment type="catalytic activity">
    <reaction evidence="1">
        <text>S-ubiquitinyl-[E2 ubiquitin-conjugating enzyme]-L-cysteine + [acceptor protein]-L-lysine = [E2 ubiquitin-conjugating enzyme]-L-cysteine + N(6)-ubiquitinyl-[acceptor protein]-L-lysine.</text>
        <dbReference type="EC" id="2.3.2.27"/>
    </reaction>
</comment>
<dbReference type="InterPro" id="IPR029000">
    <property type="entry name" value="Cyclophilin-like_dom_sf"/>
</dbReference>
<evidence type="ECO:0000256" key="19">
    <source>
        <dbReference type="ARBA" id="ARBA00078275"/>
    </source>
</evidence>
<dbReference type="InterPro" id="IPR026951">
    <property type="entry name" value="PPIL2_U-box_dom"/>
</dbReference>
<evidence type="ECO:0000256" key="6">
    <source>
        <dbReference type="ARBA" id="ARBA00022499"/>
    </source>
</evidence>
<dbReference type="GO" id="GO:0008380">
    <property type="term" value="P:RNA splicing"/>
    <property type="evidence" value="ECO:0007669"/>
    <property type="project" value="UniProtKB-KW"/>
</dbReference>
<dbReference type="Gene3D" id="3.30.40.10">
    <property type="entry name" value="Zinc/RING finger domain, C3HC4 (zinc finger)"/>
    <property type="match status" value="1"/>
</dbReference>
<evidence type="ECO:0000256" key="15">
    <source>
        <dbReference type="ARBA" id="ARBA00023242"/>
    </source>
</evidence>
<comment type="subcellular location">
    <subcellularLocation>
        <location evidence="2">Nucleus</location>
    </subcellularLocation>
</comment>
<evidence type="ECO:0000256" key="1">
    <source>
        <dbReference type="ARBA" id="ARBA00000900"/>
    </source>
</evidence>
<dbReference type="PRINTS" id="PR00153">
    <property type="entry name" value="CSAPPISMRASE"/>
</dbReference>
<comment type="similarity">
    <text evidence="4">Belongs to the cyclophilin-type PPIase family. PPIL2 subfamily.</text>
</comment>
<protein>
    <recommendedName>
        <fullName evidence="18">RING-type E3 ubiquitin-protein ligase PPIL2</fullName>
        <ecNumber evidence="5">2.3.2.27</ecNumber>
    </recommendedName>
    <alternativeName>
        <fullName evidence="20">CYC4</fullName>
    </alternativeName>
    <alternativeName>
        <fullName evidence="19">Probable inactive peptidyl-prolyl cis-trans isomerase-like 2</fullName>
    </alternativeName>
</protein>
<evidence type="ECO:0000256" key="10">
    <source>
        <dbReference type="ARBA" id="ARBA00022786"/>
    </source>
</evidence>
<keyword evidence="11" id="KW-0832">Ubl conjugation</keyword>
<dbReference type="PROSITE" id="PS51698">
    <property type="entry name" value="U_BOX"/>
    <property type="match status" value="1"/>
</dbReference>
<dbReference type="GO" id="GO:0003755">
    <property type="term" value="F:peptidyl-prolyl cis-trans isomerase activity"/>
    <property type="evidence" value="ECO:0007669"/>
    <property type="project" value="InterPro"/>
</dbReference>
<dbReference type="GO" id="GO:0000209">
    <property type="term" value="P:protein polyubiquitination"/>
    <property type="evidence" value="ECO:0007669"/>
    <property type="project" value="TreeGrafter"/>
</dbReference>
<accession>A0A8J1TNG2</accession>
<keyword evidence="10" id="KW-0833">Ubl conjugation pathway</keyword>
<dbReference type="PROSITE" id="PS00170">
    <property type="entry name" value="CSA_PPIASE_1"/>
    <property type="match status" value="1"/>
</dbReference>
<evidence type="ECO:0000256" key="20">
    <source>
        <dbReference type="ARBA" id="ARBA00079124"/>
    </source>
</evidence>
<dbReference type="InterPro" id="IPR044666">
    <property type="entry name" value="Cyclophilin_A-like"/>
</dbReference>
<comment type="caution">
    <text evidence="21">The sequence shown here is derived from an EMBL/GenBank/DDBJ whole genome shotgun (WGS) entry which is preliminary data.</text>
</comment>
<keyword evidence="14" id="KW-0508">mRNA splicing</keyword>
<name>A0A8J1TNG2_OWEFU</name>
<reference evidence="21" key="1">
    <citation type="submission" date="2022-03" db="EMBL/GenBank/DDBJ databases">
        <authorList>
            <person name="Martin C."/>
        </authorList>
    </citation>
    <scope>NUCLEOTIDE SEQUENCE</scope>
</reference>
<evidence type="ECO:0000256" key="16">
    <source>
        <dbReference type="ARBA" id="ARBA00059251"/>
    </source>
</evidence>
<evidence type="ECO:0000256" key="5">
    <source>
        <dbReference type="ARBA" id="ARBA00012483"/>
    </source>
</evidence>
<dbReference type="GO" id="GO:0006397">
    <property type="term" value="P:mRNA processing"/>
    <property type="evidence" value="ECO:0007669"/>
    <property type="project" value="UniProtKB-KW"/>
</dbReference>
<dbReference type="EC" id="2.3.2.27" evidence="5"/>
<evidence type="ECO:0000256" key="14">
    <source>
        <dbReference type="ARBA" id="ARBA00023187"/>
    </source>
</evidence>
<dbReference type="GO" id="GO:0061630">
    <property type="term" value="F:ubiquitin protein ligase activity"/>
    <property type="evidence" value="ECO:0007669"/>
    <property type="project" value="UniProtKB-EC"/>
</dbReference>
<comment type="subunit">
    <text evidence="17">Component of the minor spliceosome, which splices U12-type introns. Within this complex, interacts with PRPF8/PRP8, EFTUD2/SNU114 and PLRG1. Interacts with isoform 2 of BSG. Interacts (via the PPIase cyclophilin-type domain) with CRNKL1; they may form a trimeric complex with HSP90.</text>
</comment>
<evidence type="ECO:0000256" key="13">
    <source>
        <dbReference type="ARBA" id="ARBA00023054"/>
    </source>
</evidence>
<sequence length="513" mass="58167">MGKKQHQSDKMYLTATEWATFYGGKKAKAPDKAKFRRLPFSCCSLSLQPFEHPLCTKEGVIFDLMNIVPFLKKYGVSPVTGKPMSAKELVKLHFHKNSQDKYHCPVTFKQFNENTHIVAIKTTGNVFAYDAVDRLNYKTKNFRDLLTDEAFTKADVITIQDPTNLDKFNLANFYHVKNNLKVPDEEEEDLKSSKRNLKSINRETMDILDELDREYKPQEKQSETKKRADKFNAAHFSTGAVAASFTSTAVNPETQHESAIIDEDVVRYKYVKKKAYVRIITNKGMLNVELHSDMVPKTCENFLKLCQKGYYNGTIFHRSIRNFMIQGGDPTGTGTGGESIWESPFKDEFKPNLTHTGRGVLSMANSGPNTNKSQFFITYRSCRHLDQKHTVFGKVVGGLETIDKMEAVPCDKKDKPEKELRIEACQVFVDPYTEADEQLAKDRAGQVEKERLEAVAAKQPAAKKQDNKLKTFKQGVGKYINPAIKAPSLELGDEPSKKKKKTMASGFGNFSNW</sequence>
<dbReference type="Gene3D" id="2.40.100.10">
    <property type="entry name" value="Cyclophilin-like"/>
    <property type="match status" value="1"/>
</dbReference>
<dbReference type="Pfam" id="PF00160">
    <property type="entry name" value="Pro_isomerase"/>
    <property type="match status" value="1"/>
</dbReference>
<comment type="pathway">
    <text evidence="3">Protein modification; protein ubiquitination.</text>
</comment>
<dbReference type="EMBL" id="CAIIXF020000012">
    <property type="protein sequence ID" value="CAH1802314.1"/>
    <property type="molecule type" value="Genomic_DNA"/>
</dbReference>
<dbReference type="FunFam" id="3.30.40.10:FF:000079">
    <property type="entry name" value="Peptidyl-prolyl cis-trans isomerase 2"/>
    <property type="match status" value="1"/>
</dbReference>
<dbReference type="CDD" id="cd01923">
    <property type="entry name" value="cyclophilin_RING"/>
    <property type="match status" value="1"/>
</dbReference>
<dbReference type="InterPro" id="IPR013083">
    <property type="entry name" value="Znf_RING/FYVE/PHD"/>
</dbReference>
<keyword evidence="6" id="KW-1017">Isopeptide bond</keyword>
<evidence type="ECO:0000256" key="7">
    <source>
        <dbReference type="ARBA" id="ARBA00022664"/>
    </source>
</evidence>
<dbReference type="PROSITE" id="PS50072">
    <property type="entry name" value="CSA_PPIASE_2"/>
    <property type="match status" value="1"/>
</dbReference>
<evidence type="ECO:0000313" key="22">
    <source>
        <dbReference type="Proteomes" id="UP000749559"/>
    </source>
</evidence>
<evidence type="ECO:0000256" key="12">
    <source>
        <dbReference type="ARBA" id="ARBA00022990"/>
    </source>
</evidence>
<dbReference type="PANTHER" id="PTHR45625:SF1">
    <property type="entry name" value="RING-TYPE E3 UBIQUITIN-PROTEIN LIGASE PPIL2"/>
    <property type="match status" value="1"/>
</dbReference>
<gene>
    <name evidence="21" type="ORF">OFUS_LOCUS26005</name>
</gene>
<keyword evidence="15" id="KW-0539">Nucleus</keyword>
<dbReference type="OrthoDB" id="30774at2759"/>
<organism evidence="21 22">
    <name type="scientific">Owenia fusiformis</name>
    <name type="common">Polychaete worm</name>
    <dbReference type="NCBI Taxonomy" id="6347"/>
    <lineage>
        <taxon>Eukaryota</taxon>
        <taxon>Metazoa</taxon>
        <taxon>Spiralia</taxon>
        <taxon>Lophotrochozoa</taxon>
        <taxon>Annelida</taxon>
        <taxon>Polychaeta</taxon>
        <taxon>Sedentaria</taxon>
        <taxon>Canalipalpata</taxon>
        <taxon>Sabellida</taxon>
        <taxon>Oweniida</taxon>
        <taxon>Oweniidae</taxon>
        <taxon>Owenia</taxon>
    </lineage>
</organism>
<keyword evidence="9" id="KW-0747">Spliceosome</keyword>
<dbReference type="SUPFAM" id="SSF50891">
    <property type="entry name" value="Cyclophilin-like"/>
    <property type="match status" value="1"/>
</dbReference>
<dbReference type="AlphaFoldDB" id="A0A8J1TNG2"/>
<evidence type="ECO:0000256" key="2">
    <source>
        <dbReference type="ARBA" id="ARBA00004123"/>
    </source>
</evidence>
<evidence type="ECO:0000256" key="4">
    <source>
        <dbReference type="ARBA" id="ARBA00007930"/>
    </source>
</evidence>
<comment type="function">
    <text evidence="16">Has a ubiquitin-protein ligase activity acting as an E3 ubiquitin protein ligase or as an ubiquitin-ubiquitin ligase promoting elongation of ubiquitin chains on substrates. By mediating 'Lys-48'-linked polyubiquitination of proteins could target them for proteasomal degradation. May also function as a chaperone, playing a role in transport to the cell membrane of BSG/Basigin for instance. Probable inactive PPIase with no peptidyl-prolyl cis-trans isomerase activity. As a component of the minor spliceosome, involved in the splicing of U12-type introns in pre-mRNAs.</text>
</comment>
<evidence type="ECO:0000256" key="17">
    <source>
        <dbReference type="ARBA" id="ARBA00061807"/>
    </source>
</evidence>
<dbReference type="GO" id="GO:0006457">
    <property type="term" value="P:protein folding"/>
    <property type="evidence" value="ECO:0007669"/>
    <property type="project" value="InterPro"/>
</dbReference>
<dbReference type="InterPro" id="IPR002130">
    <property type="entry name" value="Cyclophilin-type_PPIase_dom"/>
</dbReference>
<keyword evidence="22" id="KW-1185">Reference proteome</keyword>
<dbReference type="SMART" id="SM00504">
    <property type="entry name" value="Ubox"/>
    <property type="match status" value="1"/>
</dbReference>
<dbReference type="FunFam" id="2.40.100.10:FF:000018">
    <property type="entry name" value="Peptidyl-prolyl cis-trans isomerase-like 2"/>
    <property type="match status" value="1"/>
</dbReference>
<evidence type="ECO:0000256" key="3">
    <source>
        <dbReference type="ARBA" id="ARBA00004906"/>
    </source>
</evidence>
<evidence type="ECO:0000256" key="8">
    <source>
        <dbReference type="ARBA" id="ARBA00022679"/>
    </source>
</evidence>
<proteinExistence type="inferred from homology"/>
<dbReference type="GO" id="GO:0071013">
    <property type="term" value="C:catalytic step 2 spliceosome"/>
    <property type="evidence" value="ECO:0007669"/>
    <property type="project" value="TreeGrafter"/>
</dbReference>
<keyword evidence="7" id="KW-0507">mRNA processing</keyword>
<evidence type="ECO:0000256" key="18">
    <source>
        <dbReference type="ARBA" id="ARBA00073734"/>
    </source>
</evidence>
<dbReference type="InterPro" id="IPR003613">
    <property type="entry name" value="Ubox_domain"/>
</dbReference>
<evidence type="ECO:0000256" key="9">
    <source>
        <dbReference type="ARBA" id="ARBA00022728"/>
    </source>
</evidence>
<evidence type="ECO:0000313" key="21">
    <source>
        <dbReference type="EMBL" id="CAH1802314.1"/>
    </source>
</evidence>